<dbReference type="RefSeq" id="XP_033397569.1">
    <property type="nucleotide sequence ID" value="XM_033540542.1"/>
</dbReference>
<evidence type="ECO:0000313" key="2">
    <source>
        <dbReference type="EMBL" id="KAF2141857.1"/>
    </source>
</evidence>
<name>A0A6A6BG15_9PEZI</name>
<evidence type="ECO:0000313" key="3">
    <source>
        <dbReference type="Proteomes" id="UP000799438"/>
    </source>
</evidence>
<feature type="non-terminal residue" evidence="2">
    <location>
        <position position="84"/>
    </location>
</feature>
<organism evidence="2 3">
    <name type="scientific">Aplosporella prunicola CBS 121167</name>
    <dbReference type="NCBI Taxonomy" id="1176127"/>
    <lineage>
        <taxon>Eukaryota</taxon>
        <taxon>Fungi</taxon>
        <taxon>Dikarya</taxon>
        <taxon>Ascomycota</taxon>
        <taxon>Pezizomycotina</taxon>
        <taxon>Dothideomycetes</taxon>
        <taxon>Dothideomycetes incertae sedis</taxon>
        <taxon>Botryosphaeriales</taxon>
        <taxon>Aplosporellaceae</taxon>
        <taxon>Aplosporella</taxon>
    </lineage>
</organism>
<evidence type="ECO:0000256" key="1">
    <source>
        <dbReference type="SAM" id="MobiDB-lite"/>
    </source>
</evidence>
<feature type="compositionally biased region" description="Basic residues" evidence="1">
    <location>
        <begin position="25"/>
        <end position="34"/>
    </location>
</feature>
<dbReference type="Proteomes" id="UP000799438">
    <property type="component" value="Unassembled WGS sequence"/>
</dbReference>
<gene>
    <name evidence="2" type="ORF">K452DRAFT_287828</name>
</gene>
<sequence>MEHQGDSGPNQRKSPGLFGGEHAIALHRRNRRGAKQAQQEPEQEPEEQQQAQKLSSCTTSRFKARSSGPRACALLHPPPGVARM</sequence>
<dbReference type="AlphaFoldDB" id="A0A6A6BG15"/>
<feature type="region of interest" description="Disordered" evidence="1">
    <location>
        <begin position="1"/>
        <end position="84"/>
    </location>
</feature>
<keyword evidence="3" id="KW-1185">Reference proteome</keyword>
<protein>
    <submittedName>
        <fullName evidence="2">Uncharacterized protein</fullName>
    </submittedName>
</protein>
<proteinExistence type="predicted"/>
<accession>A0A6A6BG15</accession>
<reference evidence="2" key="1">
    <citation type="journal article" date="2020" name="Stud. Mycol.">
        <title>101 Dothideomycetes genomes: a test case for predicting lifestyles and emergence of pathogens.</title>
        <authorList>
            <person name="Haridas S."/>
            <person name="Albert R."/>
            <person name="Binder M."/>
            <person name="Bloem J."/>
            <person name="Labutti K."/>
            <person name="Salamov A."/>
            <person name="Andreopoulos B."/>
            <person name="Baker S."/>
            <person name="Barry K."/>
            <person name="Bills G."/>
            <person name="Bluhm B."/>
            <person name="Cannon C."/>
            <person name="Castanera R."/>
            <person name="Culley D."/>
            <person name="Daum C."/>
            <person name="Ezra D."/>
            <person name="Gonzalez J."/>
            <person name="Henrissat B."/>
            <person name="Kuo A."/>
            <person name="Liang C."/>
            <person name="Lipzen A."/>
            <person name="Lutzoni F."/>
            <person name="Magnuson J."/>
            <person name="Mondo S."/>
            <person name="Nolan M."/>
            <person name="Ohm R."/>
            <person name="Pangilinan J."/>
            <person name="Park H.-J."/>
            <person name="Ramirez L."/>
            <person name="Alfaro M."/>
            <person name="Sun H."/>
            <person name="Tritt A."/>
            <person name="Yoshinaga Y."/>
            <person name="Zwiers L.-H."/>
            <person name="Turgeon B."/>
            <person name="Goodwin S."/>
            <person name="Spatafora J."/>
            <person name="Crous P."/>
            <person name="Grigoriev I."/>
        </authorList>
    </citation>
    <scope>NUCLEOTIDE SEQUENCE</scope>
    <source>
        <strain evidence="2">CBS 121167</strain>
    </source>
</reference>
<dbReference type="EMBL" id="ML995486">
    <property type="protein sequence ID" value="KAF2141857.1"/>
    <property type="molecule type" value="Genomic_DNA"/>
</dbReference>
<dbReference type="GeneID" id="54298038"/>